<dbReference type="EMBL" id="ML738791">
    <property type="protein sequence ID" value="KAE8155910.1"/>
    <property type="molecule type" value="Genomic_DNA"/>
</dbReference>
<protein>
    <submittedName>
        <fullName evidence="3">Uncharacterized protein</fullName>
    </submittedName>
</protein>
<keyword evidence="2" id="KW-0472">Membrane</keyword>
<feature type="compositionally biased region" description="Polar residues" evidence="1">
    <location>
        <begin position="1"/>
        <end position="13"/>
    </location>
</feature>
<evidence type="ECO:0000256" key="1">
    <source>
        <dbReference type="SAM" id="MobiDB-lite"/>
    </source>
</evidence>
<evidence type="ECO:0000313" key="3">
    <source>
        <dbReference type="EMBL" id="KAE8155910.1"/>
    </source>
</evidence>
<feature type="transmembrane region" description="Helical" evidence="2">
    <location>
        <begin position="40"/>
        <end position="57"/>
    </location>
</feature>
<keyword evidence="4" id="KW-1185">Reference proteome</keyword>
<gene>
    <name evidence="3" type="ORF">BDV40DRAFT_282518</name>
</gene>
<keyword evidence="2" id="KW-1133">Transmembrane helix</keyword>
<dbReference type="Proteomes" id="UP000326950">
    <property type="component" value="Unassembled WGS sequence"/>
</dbReference>
<feature type="region of interest" description="Disordered" evidence="1">
    <location>
        <begin position="1"/>
        <end position="32"/>
    </location>
</feature>
<dbReference type="AlphaFoldDB" id="A0A5N6UBG2"/>
<keyword evidence="2" id="KW-0812">Transmembrane</keyword>
<accession>A0A5N6UBG2</accession>
<evidence type="ECO:0000256" key="2">
    <source>
        <dbReference type="SAM" id="Phobius"/>
    </source>
</evidence>
<reference evidence="3 4" key="1">
    <citation type="submission" date="2019-04" db="EMBL/GenBank/DDBJ databases">
        <title>Friends and foes A comparative genomics study of 23 Aspergillus species from section Flavi.</title>
        <authorList>
            <consortium name="DOE Joint Genome Institute"/>
            <person name="Kjaerbolling I."/>
            <person name="Vesth T."/>
            <person name="Frisvad J.C."/>
            <person name="Nybo J.L."/>
            <person name="Theobald S."/>
            <person name="Kildgaard S."/>
            <person name="Isbrandt T."/>
            <person name="Kuo A."/>
            <person name="Sato A."/>
            <person name="Lyhne E.K."/>
            <person name="Kogle M.E."/>
            <person name="Wiebenga A."/>
            <person name="Kun R.S."/>
            <person name="Lubbers R.J."/>
            <person name="Makela M.R."/>
            <person name="Barry K."/>
            <person name="Chovatia M."/>
            <person name="Clum A."/>
            <person name="Daum C."/>
            <person name="Haridas S."/>
            <person name="He G."/>
            <person name="LaButti K."/>
            <person name="Lipzen A."/>
            <person name="Mondo S."/>
            <person name="Riley R."/>
            <person name="Salamov A."/>
            <person name="Simmons B.A."/>
            <person name="Magnuson J.K."/>
            <person name="Henrissat B."/>
            <person name="Mortensen U.H."/>
            <person name="Larsen T.O."/>
            <person name="Devries R.P."/>
            <person name="Grigoriev I.V."/>
            <person name="Machida M."/>
            <person name="Baker S.E."/>
            <person name="Andersen M.R."/>
        </authorList>
    </citation>
    <scope>NUCLEOTIDE SEQUENCE [LARGE SCALE GENOMIC DNA]</scope>
    <source>
        <strain evidence="3 4">CBS 117626</strain>
    </source>
</reference>
<organism evidence="3 4">
    <name type="scientific">Aspergillus tamarii</name>
    <dbReference type="NCBI Taxonomy" id="41984"/>
    <lineage>
        <taxon>Eukaryota</taxon>
        <taxon>Fungi</taxon>
        <taxon>Dikarya</taxon>
        <taxon>Ascomycota</taxon>
        <taxon>Pezizomycotina</taxon>
        <taxon>Eurotiomycetes</taxon>
        <taxon>Eurotiomycetidae</taxon>
        <taxon>Eurotiales</taxon>
        <taxon>Aspergillaceae</taxon>
        <taxon>Aspergillus</taxon>
        <taxon>Aspergillus subgen. Circumdati</taxon>
    </lineage>
</organism>
<name>A0A5N6UBG2_ASPTM</name>
<sequence>MILSHHITSSFSLGNPKPEGPDQEATHHRTAPADAMHNKILPFLLVPSFLLFSCLLQERERKKKRRKPAFLFSKIPDLFFSHWPNHRKKYRRL</sequence>
<proteinExistence type="predicted"/>
<evidence type="ECO:0000313" key="4">
    <source>
        <dbReference type="Proteomes" id="UP000326950"/>
    </source>
</evidence>